<evidence type="ECO:0000256" key="1">
    <source>
        <dbReference type="RuleBase" id="RU369079"/>
    </source>
</evidence>
<dbReference type="RefSeq" id="WP_108384677.1">
    <property type="nucleotide sequence ID" value="NZ_QBUD01000001.1"/>
</dbReference>
<reference evidence="3 4" key="1">
    <citation type="submission" date="2018-04" db="EMBL/GenBank/DDBJ databases">
        <title>Genomic Encyclopedia of Archaeal and Bacterial Type Strains, Phase II (KMG-II): from individual species to whole genera.</title>
        <authorList>
            <person name="Goeker M."/>
        </authorList>
    </citation>
    <scope>NUCLEOTIDE SEQUENCE [LARGE SCALE GENOMIC DNA]</scope>
    <source>
        <strain evidence="3 4">DSM 29955</strain>
    </source>
</reference>
<sequence length="104" mass="11468">MVPILPLIETYGFDLLWFGVVVIRPLEIGLITPPVGLNVFVIANAVGKQVPVGMIFAWIIDNEQGFGTVEIPHVGIQFSILKTYGLFVMLRATRKADFDGVCHL</sequence>
<dbReference type="InterPro" id="IPR010656">
    <property type="entry name" value="DctM"/>
</dbReference>
<dbReference type="GO" id="GO:0022857">
    <property type="term" value="F:transmembrane transporter activity"/>
    <property type="evidence" value="ECO:0007669"/>
    <property type="project" value="UniProtKB-UniRule"/>
</dbReference>
<comment type="subcellular location">
    <subcellularLocation>
        <location evidence="1">Cell inner membrane</location>
        <topology evidence="1">Multi-pass membrane protein</topology>
    </subcellularLocation>
</comment>
<keyword evidence="1" id="KW-0813">Transport</keyword>
<feature type="domain" description="TRAP C4-dicarboxylate transport system permease DctM subunit" evidence="2">
    <location>
        <begin position="3"/>
        <end position="50"/>
    </location>
</feature>
<keyword evidence="1" id="KW-0997">Cell inner membrane</keyword>
<dbReference type="Pfam" id="PF06808">
    <property type="entry name" value="DctM"/>
    <property type="match status" value="1"/>
</dbReference>
<dbReference type="EMBL" id="QBUD01000001">
    <property type="protein sequence ID" value="PUB18988.1"/>
    <property type="molecule type" value="Genomic_DNA"/>
</dbReference>
<keyword evidence="1" id="KW-0472">Membrane</keyword>
<comment type="function">
    <text evidence="1">Part of the tripartite ATP-independent periplasmic (TRAP) transport system.</text>
</comment>
<name>A0A2T6KR01_9RHOB</name>
<accession>A0A2T6KR01</accession>
<proteinExistence type="predicted"/>
<organism evidence="3 4">
    <name type="scientific">Yoonia sediminilitoris</name>
    <dbReference type="NCBI Taxonomy" id="1286148"/>
    <lineage>
        <taxon>Bacteria</taxon>
        <taxon>Pseudomonadati</taxon>
        <taxon>Pseudomonadota</taxon>
        <taxon>Alphaproteobacteria</taxon>
        <taxon>Rhodobacterales</taxon>
        <taxon>Paracoccaceae</taxon>
        <taxon>Yoonia</taxon>
    </lineage>
</organism>
<keyword evidence="1" id="KW-1003">Cell membrane</keyword>
<comment type="caution">
    <text evidence="3">The sequence shown here is derived from an EMBL/GenBank/DDBJ whole genome shotgun (WGS) entry which is preliminary data.</text>
</comment>
<dbReference type="Proteomes" id="UP000244523">
    <property type="component" value="Unassembled WGS sequence"/>
</dbReference>
<evidence type="ECO:0000313" key="3">
    <source>
        <dbReference type="EMBL" id="PUB18988.1"/>
    </source>
</evidence>
<keyword evidence="4" id="KW-1185">Reference proteome</keyword>
<protein>
    <submittedName>
        <fullName evidence="3">Tripartite ATP-independent transporter DctM subunit</fullName>
    </submittedName>
</protein>
<dbReference type="OrthoDB" id="9790209at2"/>
<dbReference type="GO" id="GO:0005886">
    <property type="term" value="C:plasma membrane"/>
    <property type="evidence" value="ECO:0007669"/>
    <property type="project" value="UniProtKB-SubCell"/>
</dbReference>
<evidence type="ECO:0000259" key="2">
    <source>
        <dbReference type="Pfam" id="PF06808"/>
    </source>
</evidence>
<evidence type="ECO:0000313" key="4">
    <source>
        <dbReference type="Proteomes" id="UP000244523"/>
    </source>
</evidence>
<gene>
    <name evidence="3" type="ORF">C8N45_101579</name>
</gene>
<dbReference type="AlphaFoldDB" id="A0A2T6KR01"/>